<dbReference type="SUPFAM" id="SSF51735">
    <property type="entry name" value="NAD(P)-binding Rossmann-fold domains"/>
    <property type="match status" value="1"/>
</dbReference>
<gene>
    <name evidence="3" type="ORF">J2800_000844</name>
</gene>
<accession>A0ABU1MV97</accession>
<name>A0ABU1MV97_9CAUL</name>
<evidence type="ECO:0000259" key="2">
    <source>
        <dbReference type="Pfam" id="PF13478"/>
    </source>
</evidence>
<dbReference type="PANTHER" id="PTHR30388">
    <property type="entry name" value="ALDEHYDE OXIDOREDUCTASE MOLYBDENUM COFACTOR ASSEMBLY PROTEIN"/>
    <property type="match status" value="1"/>
</dbReference>
<dbReference type="InterPro" id="IPR036291">
    <property type="entry name" value="NAD(P)-bd_dom_sf"/>
</dbReference>
<dbReference type="InterPro" id="IPR003777">
    <property type="entry name" value="XdhC_CoxI"/>
</dbReference>
<organism evidence="3 4">
    <name type="scientific">Caulobacter rhizosphaerae</name>
    <dbReference type="NCBI Taxonomy" id="2010972"/>
    <lineage>
        <taxon>Bacteria</taxon>
        <taxon>Pseudomonadati</taxon>
        <taxon>Pseudomonadota</taxon>
        <taxon>Alphaproteobacteria</taxon>
        <taxon>Caulobacterales</taxon>
        <taxon>Caulobacteraceae</taxon>
        <taxon>Caulobacter</taxon>
    </lineage>
</organism>
<protein>
    <submittedName>
        <fullName evidence="3">Xanthine dehydrogenase accessory factor</fullName>
    </submittedName>
</protein>
<evidence type="ECO:0000259" key="1">
    <source>
        <dbReference type="Pfam" id="PF02625"/>
    </source>
</evidence>
<dbReference type="Pfam" id="PF02625">
    <property type="entry name" value="XdhC_CoxI"/>
    <property type="match status" value="1"/>
</dbReference>
<dbReference type="InterPro" id="IPR027051">
    <property type="entry name" value="XdhC_Rossmann_dom"/>
</dbReference>
<dbReference type="RefSeq" id="WP_310029384.1">
    <property type="nucleotide sequence ID" value="NZ_JAVDRL010000002.1"/>
</dbReference>
<evidence type="ECO:0000313" key="3">
    <source>
        <dbReference type="EMBL" id="MDR6530120.1"/>
    </source>
</evidence>
<dbReference type="Pfam" id="PF13478">
    <property type="entry name" value="XdhC_C"/>
    <property type="match status" value="1"/>
</dbReference>
<dbReference type="PANTHER" id="PTHR30388:SF6">
    <property type="entry name" value="XANTHINE DEHYDROGENASE SUBUNIT A-RELATED"/>
    <property type="match status" value="1"/>
</dbReference>
<reference evidence="3 4" key="1">
    <citation type="submission" date="2023-07" db="EMBL/GenBank/DDBJ databases">
        <title>Sorghum-associated microbial communities from plants grown in Nebraska, USA.</title>
        <authorList>
            <person name="Schachtman D."/>
        </authorList>
    </citation>
    <scope>NUCLEOTIDE SEQUENCE [LARGE SCALE GENOMIC DNA]</scope>
    <source>
        <strain evidence="3 4">DS2154</strain>
    </source>
</reference>
<proteinExistence type="predicted"/>
<comment type="caution">
    <text evidence="3">The sequence shown here is derived from an EMBL/GenBank/DDBJ whole genome shotgun (WGS) entry which is preliminary data.</text>
</comment>
<sequence length="337" mass="35786">MSNWARQSLARLAENQPLALVTILATEGSAPRDAGTKMVVWAEGQAGTIGGGNLEHQVAEQARKMLLTPVHFALQDYPLGPLLAQCCGGRVRLLIERLDKTAIDWLTDAARRLDADQPFEVRTRFNPGALTKTIAPVAASTPDGAMITLAGEPATARGARPTLGDVLVEPQDLPRPPVLLFGAGHVGQAVARALEPLPFRLAWYDTRPETAEIPGVTVGAPAELAAAAMGAGPDAYILVMTHDHNLDYALTSATLAGGAFSYLGLIGSDTKKARFLSRLRKDGFGDGSTARVTCPIGLPHLKNKAPEVIAVSVAADLLMRLEAARRERLKDFQLASL</sequence>
<dbReference type="Gene3D" id="3.40.50.720">
    <property type="entry name" value="NAD(P)-binding Rossmann-like Domain"/>
    <property type="match status" value="1"/>
</dbReference>
<keyword evidence="4" id="KW-1185">Reference proteome</keyword>
<dbReference type="NCBIfam" id="TIGR02964">
    <property type="entry name" value="xanthine_xdhC"/>
    <property type="match status" value="1"/>
</dbReference>
<dbReference type="EMBL" id="JAVDRL010000002">
    <property type="protein sequence ID" value="MDR6530120.1"/>
    <property type="molecule type" value="Genomic_DNA"/>
</dbReference>
<feature type="domain" description="XdhC Rossmann" evidence="2">
    <location>
        <begin position="178"/>
        <end position="317"/>
    </location>
</feature>
<dbReference type="Proteomes" id="UP001262754">
    <property type="component" value="Unassembled WGS sequence"/>
</dbReference>
<feature type="domain" description="XdhC- CoxI" evidence="1">
    <location>
        <begin position="12"/>
        <end position="67"/>
    </location>
</feature>
<dbReference type="InterPro" id="IPR052698">
    <property type="entry name" value="MoCofactor_Util/Proc"/>
</dbReference>
<dbReference type="InterPro" id="IPR014308">
    <property type="entry name" value="Xanthine_DH_XdhC"/>
</dbReference>
<evidence type="ECO:0000313" key="4">
    <source>
        <dbReference type="Proteomes" id="UP001262754"/>
    </source>
</evidence>